<dbReference type="EMBL" id="MDHH01000001">
    <property type="protein sequence ID" value="OUE03723.1"/>
    <property type="molecule type" value="Genomic_DNA"/>
</dbReference>
<sequence length="34" mass="3533">MLPGIVRISVGIEDVADIIHDLDQALTAATEGAK</sequence>
<keyword evidence="5" id="KW-1185">Reference proteome</keyword>
<dbReference type="InterPro" id="IPR015422">
    <property type="entry name" value="PyrdxlP-dep_Trfase_small"/>
</dbReference>
<dbReference type="AlphaFoldDB" id="A0A251XKJ6"/>
<evidence type="ECO:0000313" key="4">
    <source>
        <dbReference type="EMBL" id="OUE03723.1"/>
    </source>
</evidence>
<dbReference type="Gene3D" id="3.90.1150.10">
    <property type="entry name" value="Aspartate Aminotransferase, domain 1"/>
    <property type="match status" value="1"/>
</dbReference>
<keyword evidence="4" id="KW-0808">Transferase</keyword>
<dbReference type="GO" id="GO:0019346">
    <property type="term" value="P:transsulfuration"/>
    <property type="evidence" value="ECO:0007669"/>
    <property type="project" value="InterPro"/>
</dbReference>
<proteinExistence type="inferred from homology"/>
<dbReference type="GO" id="GO:0030170">
    <property type="term" value="F:pyridoxal phosphate binding"/>
    <property type="evidence" value="ECO:0007669"/>
    <property type="project" value="InterPro"/>
</dbReference>
<dbReference type="Proteomes" id="UP000195062">
    <property type="component" value="Unassembled WGS sequence"/>
</dbReference>
<dbReference type="GO" id="GO:0016740">
    <property type="term" value="F:transferase activity"/>
    <property type="evidence" value="ECO:0007669"/>
    <property type="project" value="UniProtKB-KW"/>
</dbReference>
<organism evidence="4 5">
    <name type="scientific">Clavibacter michiganensis subsp. michiganensis</name>
    <dbReference type="NCBI Taxonomy" id="33013"/>
    <lineage>
        <taxon>Bacteria</taxon>
        <taxon>Bacillati</taxon>
        <taxon>Actinomycetota</taxon>
        <taxon>Actinomycetes</taxon>
        <taxon>Micrococcales</taxon>
        <taxon>Microbacteriaceae</taxon>
        <taxon>Clavibacter</taxon>
    </lineage>
</organism>
<comment type="caution">
    <text evidence="4">The sequence shown here is derived from an EMBL/GenBank/DDBJ whole genome shotgun (WGS) entry which is preliminary data.</text>
</comment>
<evidence type="ECO:0000256" key="1">
    <source>
        <dbReference type="ARBA" id="ARBA00001933"/>
    </source>
</evidence>
<evidence type="ECO:0000256" key="3">
    <source>
        <dbReference type="RuleBase" id="RU362118"/>
    </source>
</evidence>
<evidence type="ECO:0000256" key="2">
    <source>
        <dbReference type="ARBA" id="ARBA00022898"/>
    </source>
</evidence>
<dbReference type="InterPro" id="IPR015424">
    <property type="entry name" value="PyrdxlP-dep_Trfase"/>
</dbReference>
<comment type="cofactor">
    <cofactor evidence="1 3">
        <name>pyridoxal 5'-phosphate</name>
        <dbReference type="ChEBI" id="CHEBI:597326"/>
    </cofactor>
</comment>
<evidence type="ECO:0000313" key="5">
    <source>
        <dbReference type="Proteomes" id="UP000195062"/>
    </source>
</evidence>
<reference evidence="4 5" key="1">
    <citation type="submission" date="2016-08" db="EMBL/GenBank/DDBJ databases">
        <title>Genome sequence of Clavibacter michiganensis subsp. michiganensis strain CASJ007.</title>
        <authorList>
            <person name="Thapa S.P."/>
            <person name="Coaker G."/>
        </authorList>
    </citation>
    <scope>NUCLEOTIDE SEQUENCE [LARGE SCALE GENOMIC DNA]</scope>
    <source>
        <strain evidence="4">CASJ007</strain>
    </source>
</reference>
<dbReference type="InterPro" id="IPR000277">
    <property type="entry name" value="Cys/Met-Metab_PyrdxlP-dep_enz"/>
</dbReference>
<comment type="similarity">
    <text evidence="3">Belongs to the trans-sulfuration enzymes family.</text>
</comment>
<dbReference type="Pfam" id="PF01053">
    <property type="entry name" value="Cys_Met_Meta_PP"/>
    <property type="match status" value="1"/>
</dbReference>
<dbReference type="SUPFAM" id="SSF53383">
    <property type="entry name" value="PLP-dependent transferases"/>
    <property type="match status" value="1"/>
</dbReference>
<keyword evidence="2 3" id="KW-0663">Pyridoxal phosphate</keyword>
<accession>A0A251XKJ6</accession>
<gene>
    <name evidence="4" type="ORF">CMMCAS07_02155</name>
</gene>
<name>A0A251XKJ6_CLAMM</name>
<protein>
    <submittedName>
        <fullName evidence="4">O-acetylhomoserine aminocarboxypropyltransferase</fullName>
    </submittedName>
</protein>